<dbReference type="SUPFAM" id="SSF51735">
    <property type="entry name" value="NAD(P)-binding Rossmann-fold domains"/>
    <property type="match status" value="1"/>
</dbReference>
<protein>
    <submittedName>
        <fullName evidence="5">Zinc-binding oxidoreductase CipB</fullName>
    </submittedName>
</protein>
<dbReference type="SMART" id="SM00829">
    <property type="entry name" value="PKS_ER"/>
    <property type="match status" value="1"/>
</dbReference>
<organism evidence="5 6">
    <name type="scientific">Westerdykella ornata</name>
    <dbReference type="NCBI Taxonomy" id="318751"/>
    <lineage>
        <taxon>Eukaryota</taxon>
        <taxon>Fungi</taxon>
        <taxon>Dikarya</taxon>
        <taxon>Ascomycota</taxon>
        <taxon>Pezizomycotina</taxon>
        <taxon>Dothideomycetes</taxon>
        <taxon>Pleosporomycetidae</taxon>
        <taxon>Pleosporales</taxon>
        <taxon>Sporormiaceae</taxon>
        <taxon>Westerdykella</taxon>
    </lineage>
</organism>
<dbReference type="SUPFAM" id="SSF50129">
    <property type="entry name" value="GroES-like"/>
    <property type="match status" value="1"/>
</dbReference>
<reference evidence="5" key="1">
    <citation type="journal article" date="2020" name="Stud. Mycol.">
        <title>101 Dothideomycetes genomes: a test case for predicting lifestyles and emergence of pathogens.</title>
        <authorList>
            <person name="Haridas S."/>
            <person name="Albert R."/>
            <person name="Binder M."/>
            <person name="Bloem J."/>
            <person name="Labutti K."/>
            <person name="Salamov A."/>
            <person name="Andreopoulos B."/>
            <person name="Baker S."/>
            <person name="Barry K."/>
            <person name="Bills G."/>
            <person name="Bluhm B."/>
            <person name="Cannon C."/>
            <person name="Castanera R."/>
            <person name="Culley D."/>
            <person name="Daum C."/>
            <person name="Ezra D."/>
            <person name="Gonzalez J."/>
            <person name="Henrissat B."/>
            <person name="Kuo A."/>
            <person name="Liang C."/>
            <person name="Lipzen A."/>
            <person name="Lutzoni F."/>
            <person name="Magnuson J."/>
            <person name="Mondo S."/>
            <person name="Nolan M."/>
            <person name="Ohm R."/>
            <person name="Pangilinan J."/>
            <person name="Park H.-J."/>
            <person name="Ramirez L."/>
            <person name="Alfaro M."/>
            <person name="Sun H."/>
            <person name="Tritt A."/>
            <person name="Yoshinaga Y."/>
            <person name="Zwiers L.-H."/>
            <person name="Turgeon B."/>
            <person name="Goodwin S."/>
            <person name="Spatafora J."/>
            <person name="Crous P."/>
            <person name="Grigoriev I."/>
        </authorList>
    </citation>
    <scope>NUCLEOTIDE SEQUENCE</scope>
    <source>
        <strain evidence="5">CBS 379.55</strain>
    </source>
</reference>
<evidence type="ECO:0000256" key="3">
    <source>
        <dbReference type="ARBA" id="ARBA00023002"/>
    </source>
</evidence>
<dbReference type="InterPro" id="IPR047122">
    <property type="entry name" value="Trans-enoyl_RdTase-like"/>
</dbReference>
<evidence type="ECO:0000256" key="1">
    <source>
        <dbReference type="ARBA" id="ARBA00008072"/>
    </source>
</evidence>
<dbReference type="OrthoDB" id="48317at2759"/>
<dbReference type="InterPro" id="IPR020843">
    <property type="entry name" value="ER"/>
</dbReference>
<dbReference type="InterPro" id="IPR013154">
    <property type="entry name" value="ADH-like_N"/>
</dbReference>
<dbReference type="PANTHER" id="PTHR45348:SF2">
    <property type="entry name" value="ZINC-TYPE ALCOHOL DEHYDROGENASE-LIKE PROTEIN C2E1P3.01"/>
    <property type="match status" value="1"/>
</dbReference>
<gene>
    <name evidence="5" type="ORF">EI97DRAFT_308587</name>
</gene>
<dbReference type="GO" id="GO:0016651">
    <property type="term" value="F:oxidoreductase activity, acting on NAD(P)H"/>
    <property type="evidence" value="ECO:0007669"/>
    <property type="project" value="InterPro"/>
</dbReference>
<accession>A0A6A6JQ27</accession>
<dbReference type="Proteomes" id="UP000800097">
    <property type="component" value="Unassembled WGS sequence"/>
</dbReference>
<evidence type="ECO:0000256" key="2">
    <source>
        <dbReference type="ARBA" id="ARBA00011245"/>
    </source>
</evidence>
<dbReference type="InterPro" id="IPR036291">
    <property type="entry name" value="NAD(P)-bd_dom_sf"/>
</dbReference>
<sequence>MSPNRAAFIYEPNTPFKIEEAPIPQPGPGEVVVKNHAVAVNPVEWKVQNWGIFLKQYPNVLGADVAGEVHAVGEGVRHVKKGDRVMGHAFSLVTNRPQDGGFQHYTVCNELVVARIPPSLPYTSAAVLPLSISTAAELLFKKETLNLPLPHFTPKPIDKTILIWGGSSSVGASAIQLATAAGLLVVTVCSPHNKAELHQLGAAEVYDYKSPTVTRDIIASLEGTDFVGIADCIGTPEAVEAWRPVYEALGGRYASVLAETRNFPEGIQGAAVLAPEVASRDRYVGEAVWGKYIPEALEVGLFKAKPDPTVLKGGLERVQEGVDRVGRGLSFDKIVVEL</sequence>
<keyword evidence="3" id="KW-0560">Oxidoreductase</keyword>
<dbReference type="PANTHER" id="PTHR45348">
    <property type="entry name" value="HYPOTHETICAL OXIDOREDUCTASE (EUROFUNG)"/>
    <property type="match status" value="1"/>
</dbReference>
<evidence type="ECO:0000313" key="5">
    <source>
        <dbReference type="EMBL" id="KAF2277069.1"/>
    </source>
</evidence>
<feature type="domain" description="Enoyl reductase (ER)" evidence="4">
    <location>
        <begin position="13"/>
        <end position="336"/>
    </location>
</feature>
<keyword evidence="6" id="KW-1185">Reference proteome</keyword>
<dbReference type="Pfam" id="PF00107">
    <property type="entry name" value="ADH_zinc_N"/>
    <property type="match status" value="1"/>
</dbReference>
<proteinExistence type="inferred from homology"/>
<evidence type="ECO:0000259" key="4">
    <source>
        <dbReference type="SMART" id="SM00829"/>
    </source>
</evidence>
<name>A0A6A6JQ27_WESOR</name>
<dbReference type="RefSeq" id="XP_033654608.1">
    <property type="nucleotide sequence ID" value="XM_033794588.1"/>
</dbReference>
<comment type="similarity">
    <text evidence="1">Belongs to the zinc-containing alcohol dehydrogenase family.</text>
</comment>
<dbReference type="InterPro" id="IPR013149">
    <property type="entry name" value="ADH-like_C"/>
</dbReference>
<dbReference type="GeneID" id="54547763"/>
<dbReference type="InterPro" id="IPR011032">
    <property type="entry name" value="GroES-like_sf"/>
</dbReference>
<dbReference type="Gene3D" id="3.90.180.10">
    <property type="entry name" value="Medium-chain alcohol dehydrogenases, catalytic domain"/>
    <property type="match status" value="1"/>
</dbReference>
<dbReference type="AlphaFoldDB" id="A0A6A6JQ27"/>
<evidence type="ECO:0000313" key="6">
    <source>
        <dbReference type="Proteomes" id="UP000800097"/>
    </source>
</evidence>
<comment type="subunit">
    <text evidence="2">Monomer.</text>
</comment>
<dbReference type="Pfam" id="PF08240">
    <property type="entry name" value="ADH_N"/>
    <property type="match status" value="1"/>
</dbReference>
<dbReference type="EMBL" id="ML986491">
    <property type="protein sequence ID" value="KAF2277069.1"/>
    <property type="molecule type" value="Genomic_DNA"/>
</dbReference>
<dbReference type="CDD" id="cd08249">
    <property type="entry name" value="enoyl_reductase_like"/>
    <property type="match status" value="1"/>
</dbReference>
<dbReference type="Gene3D" id="3.40.50.720">
    <property type="entry name" value="NAD(P)-binding Rossmann-like Domain"/>
    <property type="match status" value="1"/>
</dbReference>